<evidence type="ECO:0000256" key="2">
    <source>
        <dbReference type="SAM" id="SignalP"/>
    </source>
</evidence>
<organism evidence="3 4">
    <name type="scientific">Croceicoccus pelagius</name>
    <dbReference type="NCBI Taxonomy" id="1703341"/>
    <lineage>
        <taxon>Bacteria</taxon>
        <taxon>Pseudomonadati</taxon>
        <taxon>Pseudomonadota</taxon>
        <taxon>Alphaproteobacteria</taxon>
        <taxon>Sphingomonadales</taxon>
        <taxon>Erythrobacteraceae</taxon>
        <taxon>Croceicoccus</taxon>
    </lineage>
</organism>
<proteinExistence type="predicted"/>
<dbReference type="EMBL" id="BMIO01000012">
    <property type="protein sequence ID" value="GGD52759.1"/>
    <property type="molecule type" value="Genomic_DNA"/>
</dbReference>
<evidence type="ECO:0000256" key="1">
    <source>
        <dbReference type="SAM" id="Coils"/>
    </source>
</evidence>
<dbReference type="Proteomes" id="UP000598997">
    <property type="component" value="Unassembled WGS sequence"/>
</dbReference>
<reference evidence="3 4" key="1">
    <citation type="journal article" date="2014" name="Int. J. Syst. Evol. Microbiol.">
        <title>Complete genome sequence of Corynebacterium casei LMG S-19264T (=DSM 44701T), isolated from a smear-ripened cheese.</title>
        <authorList>
            <consortium name="US DOE Joint Genome Institute (JGI-PGF)"/>
            <person name="Walter F."/>
            <person name="Albersmeier A."/>
            <person name="Kalinowski J."/>
            <person name="Ruckert C."/>
        </authorList>
    </citation>
    <scope>NUCLEOTIDE SEQUENCE [LARGE SCALE GENOMIC DNA]</scope>
    <source>
        <strain evidence="3 4">CGMCC 1.15358</strain>
    </source>
</reference>
<dbReference type="RefSeq" id="WP_066762798.1">
    <property type="nucleotide sequence ID" value="NZ_BMIO01000012.1"/>
</dbReference>
<dbReference type="InterPro" id="IPR010870">
    <property type="entry name" value="Porin_O/P"/>
</dbReference>
<keyword evidence="4" id="KW-1185">Reference proteome</keyword>
<evidence type="ECO:0000313" key="3">
    <source>
        <dbReference type="EMBL" id="GGD52759.1"/>
    </source>
</evidence>
<gene>
    <name evidence="3" type="ORF">GCM10010989_28640</name>
</gene>
<feature type="chain" id="PRO_5037456481" description="Porin" evidence="2">
    <location>
        <begin position="24"/>
        <end position="459"/>
    </location>
</feature>
<dbReference type="OrthoDB" id="9807854at2"/>
<feature type="coiled-coil region" evidence="1">
    <location>
        <begin position="26"/>
        <end position="67"/>
    </location>
</feature>
<feature type="signal peptide" evidence="2">
    <location>
        <begin position="1"/>
        <end position="23"/>
    </location>
</feature>
<dbReference type="Gene3D" id="2.40.160.10">
    <property type="entry name" value="Porin"/>
    <property type="match status" value="1"/>
</dbReference>
<keyword evidence="2" id="KW-0732">Signal</keyword>
<comment type="caution">
    <text evidence="3">The sequence shown here is derived from an EMBL/GenBank/DDBJ whole genome shotgun (WGS) entry which is preliminary data.</text>
</comment>
<accession>A0A917DMI2</accession>
<dbReference type="InterPro" id="IPR023614">
    <property type="entry name" value="Porin_dom_sf"/>
</dbReference>
<sequence>MRIHQVSLIAVAAATAVSSPAHAQDASAVQAEIEAMRAQMQAMAARIDALEGQLEVAEAKADAATTAATAATETSGTALAAANEARSDTKVSWKGAPMFEGKGGWTFKPRGRMNYDVGFTNAPEIDGREDGFGSEARRIRLGVEGDIPGGFGYKFEADFAGNEVEVTDAMLTYEDGGLKIAAGQQNNFQSLEELSSSRFTSFIERAAFTDAFGFERRVGLSAAVTSGDILVQGGLFTDNMEELSNKQWGADGRVVFMPKMGNTQVHLGGSLHYTELDDNNLSVRYRQRPLVHFTSNRYIDTGSFVATSETGYGLEAAAINGPFHFAAEAFWQKADRPGLANPTFFGGSAEVGYFLTGGDTRGYKNGVFDRVKPSNPVDKGGMGALQVNFRYDRLDLNDATVAGGTQDGYQVSLIWTPTNYTRFMLNYGRMEYTDAAVVAAGGDTSYGVDAFGARAQIDF</sequence>
<protein>
    <recommendedName>
        <fullName evidence="5">Porin</fullName>
    </recommendedName>
</protein>
<keyword evidence="1" id="KW-0175">Coiled coil</keyword>
<evidence type="ECO:0000313" key="4">
    <source>
        <dbReference type="Proteomes" id="UP000598997"/>
    </source>
</evidence>
<dbReference type="AlphaFoldDB" id="A0A917DMI2"/>
<name>A0A917DMI2_9SPHN</name>
<dbReference type="Pfam" id="PF07396">
    <property type="entry name" value="Porin_O_P"/>
    <property type="match status" value="1"/>
</dbReference>
<evidence type="ECO:0008006" key="5">
    <source>
        <dbReference type="Google" id="ProtNLM"/>
    </source>
</evidence>
<dbReference type="SUPFAM" id="SSF56935">
    <property type="entry name" value="Porins"/>
    <property type="match status" value="1"/>
</dbReference>